<keyword evidence="4 6" id="KW-0472">Membrane</keyword>
<evidence type="ECO:0000256" key="4">
    <source>
        <dbReference type="ARBA" id="ARBA00023136"/>
    </source>
</evidence>
<dbReference type="AlphaFoldDB" id="A0A3N4K9Q0"/>
<comment type="similarity">
    <text evidence="5">Belongs to the SAT4 family.</text>
</comment>
<evidence type="ECO:0000313" key="8">
    <source>
        <dbReference type="EMBL" id="RPB07183.1"/>
    </source>
</evidence>
<dbReference type="OrthoDB" id="10017208at2759"/>
<dbReference type="InParanoid" id="A0A3N4K9Q0"/>
<accession>A0A3N4K9Q0</accession>
<dbReference type="EMBL" id="ML119192">
    <property type="protein sequence ID" value="RPB07183.1"/>
    <property type="molecule type" value="Genomic_DNA"/>
</dbReference>
<comment type="subcellular location">
    <subcellularLocation>
        <location evidence="1">Membrane</location>
        <topology evidence="1">Multi-pass membrane protein</topology>
    </subcellularLocation>
</comment>
<sequence length="257" mass="28719">MLGITGFKVSLCLAYIRLVSKQKTYRQITWCILWGCVLSHIGGILVLMFQCKPVQKSWAPATEGSCLRNDITFYVLAANTIFFDICVIILPIPIFLRTQIANRKKVALIGLFALFSFTTVCSVMRMVQIITIAKNGNSTMLVLWGTIEMNVGITTTCIPTLAPFFKYFSERSQHSNKPSSLGYVSNNSRRSKRTMELSFIREQKRSGASAYCAHTGSASRDCDSEENILAVAPEAHHRLDGIQMKKDFQVEISSAHS</sequence>
<feature type="transmembrane region" description="Helical" evidence="6">
    <location>
        <begin position="142"/>
        <end position="165"/>
    </location>
</feature>
<evidence type="ECO:0000256" key="2">
    <source>
        <dbReference type="ARBA" id="ARBA00022692"/>
    </source>
</evidence>
<dbReference type="InterPro" id="IPR052337">
    <property type="entry name" value="SAT4-like"/>
</dbReference>
<gene>
    <name evidence="8" type="ORF">P167DRAFT_496138</name>
</gene>
<feature type="domain" description="Rhodopsin" evidence="7">
    <location>
        <begin position="6"/>
        <end position="166"/>
    </location>
</feature>
<feature type="transmembrane region" description="Helical" evidence="6">
    <location>
        <begin position="28"/>
        <end position="51"/>
    </location>
</feature>
<dbReference type="Proteomes" id="UP000277580">
    <property type="component" value="Unassembled WGS sequence"/>
</dbReference>
<keyword evidence="2 6" id="KW-0812">Transmembrane</keyword>
<dbReference type="PANTHER" id="PTHR33048">
    <property type="entry name" value="PTH11-LIKE INTEGRAL MEMBRANE PROTEIN (AFU_ORTHOLOGUE AFUA_5G11245)"/>
    <property type="match status" value="1"/>
</dbReference>
<proteinExistence type="inferred from homology"/>
<feature type="transmembrane region" description="Helical" evidence="6">
    <location>
        <begin position="108"/>
        <end position="130"/>
    </location>
</feature>
<protein>
    <recommendedName>
        <fullName evidence="7">Rhodopsin domain-containing protein</fullName>
    </recommendedName>
</protein>
<evidence type="ECO:0000313" key="9">
    <source>
        <dbReference type="Proteomes" id="UP000277580"/>
    </source>
</evidence>
<name>A0A3N4K9Q0_9PEZI</name>
<organism evidence="8 9">
    <name type="scientific">Morchella conica CCBAS932</name>
    <dbReference type="NCBI Taxonomy" id="1392247"/>
    <lineage>
        <taxon>Eukaryota</taxon>
        <taxon>Fungi</taxon>
        <taxon>Dikarya</taxon>
        <taxon>Ascomycota</taxon>
        <taxon>Pezizomycotina</taxon>
        <taxon>Pezizomycetes</taxon>
        <taxon>Pezizales</taxon>
        <taxon>Morchellaceae</taxon>
        <taxon>Morchella</taxon>
    </lineage>
</organism>
<dbReference type="Pfam" id="PF20684">
    <property type="entry name" value="Fung_rhodopsin"/>
    <property type="match status" value="1"/>
</dbReference>
<evidence type="ECO:0000256" key="1">
    <source>
        <dbReference type="ARBA" id="ARBA00004141"/>
    </source>
</evidence>
<keyword evidence="9" id="KW-1185">Reference proteome</keyword>
<dbReference type="GO" id="GO:0016020">
    <property type="term" value="C:membrane"/>
    <property type="evidence" value="ECO:0007669"/>
    <property type="project" value="UniProtKB-SubCell"/>
</dbReference>
<evidence type="ECO:0000256" key="5">
    <source>
        <dbReference type="ARBA" id="ARBA00038359"/>
    </source>
</evidence>
<dbReference type="PANTHER" id="PTHR33048:SF146">
    <property type="entry name" value="INTEGRAL MEMBRANE PROTEIN"/>
    <property type="match status" value="1"/>
</dbReference>
<evidence type="ECO:0000256" key="6">
    <source>
        <dbReference type="SAM" id="Phobius"/>
    </source>
</evidence>
<reference evidence="8 9" key="1">
    <citation type="journal article" date="2018" name="Nat. Ecol. Evol.">
        <title>Pezizomycetes genomes reveal the molecular basis of ectomycorrhizal truffle lifestyle.</title>
        <authorList>
            <person name="Murat C."/>
            <person name="Payen T."/>
            <person name="Noel B."/>
            <person name="Kuo A."/>
            <person name="Morin E."/>
            <person name="Chen J."/>
            <person name="Kohler A."/>
            <person name="Krizsan K."/>
            <person name="Balestrini R."/>
            <person name="Da Silva C."/>
            <person name="Montanini B."/>
            <person name="Hainaut M."/>
            <person name="Levati E."/>
            <person name="Barry K.W."/>
            <person name="Belfiori B."/>
            <person name="Cichocki N."/>
            <person name="Clum A."/>
            <person name="Dockter R.B."/>
            <person name="Fauchery L."/>
            <person name="Guy J."/>
            <person name="Iotti M."/>
            <person name="Le Tacon F."/>
            <person name="Lindquist E.A."/>
            <person name="Lipzen A."/>
            <person name="Malagnac F."/>
            <person name="Mello A."/>
            <person name="Molinier V."/>
            <person name="Miyauchi S."/>
            <person name="Poulain J."/>
            <person name="Riccioni C."/>
            <person name="Rubini A."/>
            <person name="Sitrit Y."/>
            <person name="Splivallo R."/>
            <person name="Traeger S."/>
            <person name="Wang M."/>
            <person name="Zifcakova L."/>
            <person name="Wipf D."/>
            <person name="Zambonelli A."/>
            <person name="Paolocci F."/>
            <person name="Nowrousian M."/>
            <person name="Ottonello S."/>
            <person name="Baldrian P."/>
            <person name="Spatafora J.W."/>
            <person name="Henrissat B."/>
            <person name="Nagy L.G."/>
            <person name="Aury J.M."/>
            <person name="Wincker P."/>
            <person name="Grigoriev I.V."/>
            <person name="Bonfante P."/>
            <person name="Martin F.M."/>
        </authorList>
    </citation>
    <scope>NUCLEOTIDE SEQUENCE [LARGE SCALE GENOMIC DNA]</scope>
    <source>
        <strain evidence="8 9">CCBAS932</strain>
    </source>
</reference>
<keyword evidence="3 6" id="KW-1133">Transmembrane helix</keyword>
<dbReference type="InterPro" id="IPR049326">
    <property type="entry name" value="Rhodopsin_dom_fungi"/>
</dbReference>
<evidence type="ECO:0000259" key="7">
    <source>
        <dbReference type="Pfam" id="PF20684"/>
    </source>
</evidence>
<evidence type="ECO:0000256" key="3">
    <source>
        <dbReference type="ARBA" id="ARBA00022989"/>
    </source>
</evidence>
<feature type="transmembrane region" description="Helical" evidence="6">
    <location>
        <begin position="71"/>
        <end position="96"/>
    </location>
</feature>